<dbReference type="InterPro" id="IPR016161">
    <property type="entry name" value="Ald_DH/histidinol_DH"/>
</dbReference>
<keyword evidence="2 4" id="KW-0560">Oxidoreductase</keyword>
<dbReference type="InterPro" id="IPR016162">
    <property type="entry name" value="Ald_DH_N"/>
</dbReference>
<dbReference type="Gene3D" id="3.40.605.10">
    <property type="entry name" value="Aldehyde Dehydrogenase, Chain A, domain 1"/>
    <property type="match status" value="2"/>
</dbReference>
<evidence type="ECO:0000313" key="6">
    <source>
        <dbReference type="EMBL" id="KAK4788971.1"/>
    </source>
</evidence>
<dbReference type="Proteomes" id="UP001346149">
    <property type="component" value="Unassembled WGS sequence"/>
</dbReference>
<dbReference type="InterPro" id="IPR012394">
    <property type="entry name" value="Aldehyde_DH_NAD(P)"/>
</dbReference>
<evidence type="ECO:0000256" key="1">
    <source>
        <dbReference type="ARBA" id="ARBA00009986"/>
    </source>
</evidence>
<dbReference type="GO" id="GO:0005737">
    <property type="term" value="C:cytoplasm"/>
    <property type="evidence" value="ECO:0007669"/>
    <property type="project" value="TreeGrafter"/>
</dbReference>
<protein>
    <recommendedName>
        <fullName evidence="5">Aldehyde dehydrogenase domain-containing protein</fullName>
    </recommendedName>
</protein>
<keyword evidence="7" id="KW-1185">Reference proteome</keyword>
<evidence type="ECO:0000259" key="5">
    <source>
        <dbReference type="Pfam" id="PF00171"/>
    </source>
</evidence>
<dbReference type="EMBL" id="JAXQNO010000011">
    <property type="protein sequence ID" value="KAK4788971.1"/>
    <property type="molecule type" value="Genomic_DNA"/>
</dbReference>
<dbReference type="InterPro" id="IPR016163">
    <property type="entry name" value="Ald_DH_C"/>
</dbReference>
<gene>
    <name evidence="6" type="ORF">SAY86_020290</name>
</gene>
<evidence type="ECO:0000256" key="2">
    <source>
        <dbReference type="ARBA" id="ARBA00023002"/>
    </source>
</evidence>
<proteinExistence type="inferred from homology"/>
<reference evidence="6 7" key="1">
    <citation type="journal article" date="2023" name="Hortic Res">
        <title>Pangenome of water caltrop reveals structural variations and asymmetric subgenome divergence after allopolyploidization.</title>
        <authorList>
            <person name="Zhang X."/>
            <person name="Chen Y."/>
            <person name="Wang L."/>
            <person name="Yuan Y."/>
            <person name="Fang M."/>
            <person name="Shi L."/>
            <person name="Lu R."/>
            <person name="Comes H.P."/>
            <person name="Ma Y."/>
            <person name="Chen Y."/>
            <person name="Huang G."/>
            <person name="Zhou Y."/>
            <person name="Zheng Z."/>
            <person name="Qiu Y."/>
        </authorList>
    </citation>
    <scope>NUCLEOTIDE SEQUENCE [LARGE SCALE GENOMIC DNA]</scope>
    <source>
        <strain evidence="6">F231</strain>
    </source>
</reference>
<feature type="active site" evidence="3">
    <location>
        <position position="222"/>
    </location>
</feature>
<dbReference type="PANTHER" id="PTHR43570">
    <property type="entry name" value="ALDEHYDE DEHYDROGENASE"/>
    <property type="match status" value="1"/>
</dbReference>
<organism evidence="6 7">
    <name type="scientific">Trapa natans</name>
    <name type="common">Water chestnut</name>
    <dbReference type="NCBI Taxonomy" id="22666"/>
    <lineage>
        <taxon>Eukaryota</taxon>
        <taxon>Viridiplantae</taxon>
        <taxon>Streptophyta</taxon>
        <taxon>Embryophyta</taxon>
        <taxon>Tracheophyta</taxon>
        <taxon>Spermatophyta</taxon>
        <taxon>Magnoliopsida</taxon>
        <taxon>eudicotyledons</taxon>
        <taxon>Gunneridae</taxon>
        <taxon>Pentapetalae</taxon>
        <taxon>rosids</taxon>
        <taxon>malvids</taxon>
        <taxon>Myrtales</taxon>
        <taxon>Lythraceae</taxon>
        <taxon>Trapa</taxon>
    </lineage>
</organism>
<evidence type="ECO:0000256" key="3">
    <source>
        <dbReference type="PROSITE-ProRule" id="PRU10007"/>
    </source>
</evidence>
<name>A0AAN7R6E0_TRANT</name>
<comment type="similarity">
    <text evidence="1 4">Belongs to the aldehyde dehydrogenase family.</text>
</comment>
<dbReference type="Gene3D" id="3.40.309.10">
    <property type="entry name" value="Aldehyde Dehydrogenase, Chain A, domain 2"/>
    <property type="match status" value="1"/>
</dbReference>
<evidence type="ECO:0000256" key="4">
    <source>
        <dbReference type="RuleBase" id="RU003345"/>
    </source>
</evidence>
<dbReference type="FunFam" id="3.40.309.10:FF:000003">
    <property type="entry name" value="Aldehyde dehydrogenase"/>
    <property type="match status" value="1"/>
</dbReference>
<dbReference type="InterPro" id="IPR015590">
    <property type="entry name" value="Aldehyde_DH_dom"/>
</dbReference>
<dbReference type="GO" id="GO:0004029">
    <property type="term" value="F:aldehyde dehydrogenase (NAD+) activity"/>
    <property type="evidence" value="ECO:0007669"/>
    <property type="project" value="TreeGrafter"/>
</dbReference>
<dbReference type="AlphaFoldDB" id="A0AAN7R6E0"/>
<accession>A0AAN7R6E0</accession>
<dbReference type="InterPro" id="IPR029510">
    <property type="entry name" value="Ald_DH_CS_GLU"/>
</dbReference>
<sequence length="490" mass="54357">MTHTESINCHYSLSVISNHRTRHPCTLSSVLSPTNCMHGGGVGYPQLWLIYRPRILIRKHGRRESLPDTSISTMESEKKGDSCTSSAFDAAAASGLVEGLRVEFSSGKTRSYQWRERQLKCLLRMTEENEQEIARALREDLSKPELEAFIFESLLLVAAGLRNPLRILLAMVSENSHSGHFYGSCRRRFSEYSMEEKHGGNGKVGRIVMAAATKHLTPVQLELGGKSPVVVDSGIDLKVSCRRIIAGKWGCNNGQACISPDYVITTKDYAPKLVDALKHELQRFYGKNQMESNDLSRIVNSNHFSRLSKLLDDDKVSGKVVHGGERNESKLKIAPTLLLDVPRDSLIMKEEIFGPLLPILTVDRIEESCDIINSGTKPLAAYLFTNDKKLTEKFVMSVSAGGLAVNDTITHFGVPSLPFGGVGESGMGAYHGKFSFDAFSHKKAVLYRSLLGDAALRYPPYTKRKLRLLKALITGNFFAIIRAIFGFSRD</sequence>
<comment type="caution">
    <text evidence="6">The sequence shown here is derived from an EMBL/GenBank/DDBJ whole genome shotgun (WGS) entry which is preliminary data.</text>
</comment>
<dbReference type="PANTHER" id="PTHR43570:SF16">
    <property type="entry name" value="ALDEHYDE DEHYDROGENASE TYPE III, ISOFORM Q"/>
    <property type="match status" value="1"/>
</dbReference>
<evidence type="ECO:0000313" key="7">
    <source>
        <dbReference type="Proteomes" id="UP001346149"/>
    </source>
</evidence>
<feature type="domain" description="Aldehyde dehydrogenase" evidence="5">
    <location>
        <begin position="200"/>
        <end position="445"/>
    </location>
</feature>
<dbReference type="Pfam" id="PF00171">
    <property type="entry name" value="Aldedh"/>
    <property type="match status" value="1"/>
</dbReference>
<dbReference type="SUPFAM" id="SSF53720">
    <property type="entry name" value="ALDH-like"/>
    <property type="match status" value="2"/>
</dbReference>
<dbReference type="GO" id="GO:0006081">
    <property type="term" value="P:aldehyde metabolic process"/>
    <property type="evidence" value="ECO:0007669"/>
    <property type="project" value="InterPro"/>
</dbReference>
<dbReference type="PROSITE" id="PS00687">
    <property type="entry name" value="ALDEHYDE_DEHYDR_GLU"/>
    <property type="match status" value="1"/>
</dbReference>